<feature type="region of interest" description="Disordered" evidence="1">
    <location>
        <begin position="68"/>
        <end position="95"/>
    </location>
</feature>
<comment type="caution">
    <text evidence="2">The sequence shown here is derived from an EMBL/GenBank/DDBJ whole genome shotgun (WGS) entry which is preliminary data.</text>
</comment>
<dbReference type="EMBL" id="VSRR010000333">
    <property type="protein sequence ID" value="MPC14182.1"/>
    <property type="molecule type" value="Genomic_DNA"/>
</dbReference>
<dbReference type="AlphaFoldDB" id="A0A5B7CWS0"/>
<evidence type="ECO:0000256" key="1">
    <source>
        <dbReference type="SAM" id="MobiDB-lite"/>
    </source>
</evidence>
<organism evidence="2 3">
    <name type="scientific">Portunus trituberculatus</name>
    <name type="common">Swimming crab</name>
    <name type="synonym">Neptunus trituberculatus</name>
    <dbReference type="NCBI Taxonomy" id="210409"/>
    <lineage>
        <taxon>Eukaryota</taxon>
        <taxon>Metazoa</taxon>
        <taxon>Ecdysozoa</taxon>
        <taxon>Arthropoda</taxon>
        <taxon>Crustacea</taxon>
        <taxon>Multicrustacea</taxon>
        <taxon>Malacostraca</taxon>
        <taxon>Eumalacostraca</taxon>
        <taxon>Eucarida</taxon>
        <taxon>Decapoda</taxon>
        <taxon>Pleocyemata</taxon>
        <taxon>Brachyura</taxon>
        <taxon>Eubrachyura</taxon>
        <taxon>Portunoidea</taxon>
        <taxon>Portunidae</taxon>
        <taxon>Portuninae</taxon>
        <taxon>Portunus</taxon>
    </lineage>
</organism>
<reference evidence="2 3" key="1">
    <citation type="submission" date="2019-05" db="EMBL/GenBank/DDBJ databases">
        <title>Another draft genome of Portunus trituberculatus and its Hox gene families provides insights of decapod evolution.</title>
        <authorList>
            <person name="Jeong J.-H."/>
            <person name="Song I."/>
            <person name="Kim S."/>
            <person name="Choi T."/>
            <person name="Kim D."/>
            <person name="Ryu S."/>
            <person name="Kim W."/>
        </authorList>
    </citation>
    <scope>NUCLEOTIDE SEQUENCE [LARGE SCALE GENOMIC DNA]</scope>
    <source>
        <tissue evidence="2">Muscle</tissue>
    </source>
</reference>
<sequence length="95" mass="10080">MVRMRKQQHKTSSQHNSHVDTDAVLWWVLGGIAVMLTAGTRPNAMTEKDPLMVLAYLGVIGLEEGRGCSGAKTGRGLDPAHSSLASVPQSDPPAS</sequence>
<evidence type="ECO:0000313" key="3">
    <source>
        <dbReference type="Proteomes" id="UP000324222"/>
    </source>
</evidence>
<name>A0A5B7CWS0_PORTR</name>
<gene>
    <name evidence="2" type="ORF">E2C01_006941</name>
</gene>
<protein>
    <submittedName>
        <fullName evidence="2">Uncharacterized protein</fullName>
    </submittedName>
</protein>
<accession>A0A5B7CWS0</accession>
<dbReference type="Proteomes" id="UP000324222">
    <property type="component" value="Unassembled WGS sequence"/>
</dbReference>
<proteinExistence type="predicted"/>
<evidence type="ECO:0000313" key="2">
    <source>
        <dbReference type="EMBL" id="MPC14182.1"/>
    </source>
</evidence>
<keyword evidence="3" id="KW-1185">Reference proteome</keyword>